<sequence length="297" mass="34725">MNLSNKVPLVSVWIPTYNRLELLKRAVKSVRNQTYPNIEIFIVDNGSTDGTREYLQELKQSCDNVQYHCFEKNEGACRARNYAIKHATGFFATGLDDDDEFLLTRIEELVSAFDEKYAFVCSSYIWDYGKIRKPQLNTELIIDLDKQLNFNQASNQVLTYRQRLIDVGMFDVSVVSSQDWELWTRMIVRFGSAKRIKKPSYIVHTAHDMPRITDSLNNRTLGFNQYFERYGHLMSKSNKKCYDFLVHYNEGNTITLFTVVKYFTPAIATKLLKAWLASIFPRLAKKRLELFKKGKRE</sequence>
<dbReference type="KEGG" id="paln:B0W48_06030"/>
<dbReference type="Proteomes" id="UP000188243">
    <property type="component" value="Chromosome"/>
</dbReference>
<evidence type="ECO:0000313" key="2">
    <source>
        <dbReference type="EMBL" id="AQP99398.1"/>
    </source>
</evidence>
<name>A0A1Q2GW77_9GAMM</name>
<dbReference type="InterPro" id="IPR050834">
    <property type="entry name" value="Glycosyltransf_2"/>
</dbReference>
<gene>
    <name evidence="2" type="ORF">B0W48_06030</name>
</gene>
<dbReference type="InterPro" id="IPR029044">
    <property type="entry name" value="Nucleotide-diphossugar_trans"/>
</dbReference>
<dbReference type="STRING" id="247523.B0W48_06030"/>
<accession>A0A1Q2GW77</accession>
<protein>
    <recommendedName>
        <fullName evidence="1">Glycosyltransferase 2-like domain-containing protein</fullName>
    </recommendedName>
</protein>
<proteinExistence type="predicted"/>
<dbReference type="Pfam" id="PF00535">
    <property type="entry name" value="Glycos_transf_2"/>
    <property type="match status" value="1"/>
</dbReference>
<dbReference type="EMBL" id="CP019628">
    <property type="protein sequence ID" value="AQP99398.1"/>
    <property type="molecule type" value="Genomic_DNA"/>
</dbReference>
<dbReference type="PANTHER" id="PTHR43685">
    <property type="entry name" value="GLYCOSYLTRANSFERASE"/>
    <property type="match status" value="1"/>
</dbReference>
<reference evidence="2 3" key="1">
    <citation type="submission" date="2017-02" db="EMBL/GenBank/DDBJ databases">
        <title>Complete genome sequence of the cold-active Pseudoalteromonas aliena strain EH1 isolated from Arctic seawater.</title>
        <authorList>
            <person name="Kim E."/>
            <person name="Heo E."/>
            <person name="Kim H."/>
            <person name="Kim D."/>
        </authorList>
    </citation>
    <scope>NUCLEOTIDE SEQUENCE [LARGE SCALE GENOMIC DNA]</scope>
    <source>
        <strain evidence="2 3">EH1</strain>
    </source>
</reference>
<dbReference type="AlphaFoldDB" id="A0A1Q2GW77"/>
<dbReference type="PANTHER" id="PTHR43685:SF2">
    <property type="entry name" value="GLYCOSYLTRANSFERASE 2-LIKE DOMAIN-CONTAINING PROTEIN"/>
    <property type="match status" value="1"/>
</dbReference>
<dbReference type="SUPFAM" id="SSF53448">
    <property type="entry name" value="Nucleotide-diphospho-sugar transferases"/>
    <property type="match status" value="1"/>
</dbReference>
<evidence type="ECO:0000259" key="1">
    <source>
        <dbReference type="Pfam" id="PF00535"/>
    </source>
</evidence>
<dbReference type="InterPro" id="IPR001173">
    <property type="entry name" value="Glyco_trans_2-like"/>
</dbReference>
<dbReference type="Gene3D" id="3.90.550.10">
    <property type="entry name" value="Spore Coat Polysaccharide Biosynthesis Protein SpsA, Chain A"/>
    <property type="match status" value="1"/>
</dbReference>
<feature type="domain" description="Glycosyltransferase 2-like" evidence="1">
    <location>
        <begin position="11"/>
        <end position="146"/>
    </location>
</feature>
<evidence type="ECO:0000313" key="3">
    <source>
        <dbReference type="Proteomes" id="UP000188243"/>
    </source>
</evidence>
<organism evidence="2 3">
    <name type="scientific">Pseudoalteromonas aliena</name>
    <dbReference type="NCBI Taxonomy" id="247523"/>
    <lineage>
        <taxon>Bacteria</taxon>
        <taxon>Pseudomonadati</taxon>
        <taxon>Pseudomonadota</taxon>
        <taxon>Gammaproteobacteria</taxon>
        <taxon>Alteromonadales</taxon>
        <taxon>Pseudoalteromonadaceae</taxon>
        <taxon>Pseudoalteromonas</taxon>
    </lineage>
</organism>
<dbReference type="CDD" id="cd00761">
    <property type="entry name" value="Glyco_tranf_GTA_type"/>
    <property type="match status" value="1"/>
</dbReference>